<name>A0A381RM03_9ZZZZ</name>
<protein>
    <recommendedName>
        <fullName evidence="2">DUF4159 domain-containing protein</fullName>
    </recommendedName>
</protein>
<gene>
    <name evidence="3" type="ORF">METZ01_LOCUS42897</name>
</gene>
<evidence type="ECO:0000313" key="3">
    <source>
        <dbReference type="EMBL" id="SUZ90043.1"/>
    </source>
</evidence>
<feature type="transmembrane region" description="Helical" evidence="1">
    <location>
        <begin position="21"/>
        <end position="40"/>
    </location>
</feature>
<feature type="domain" description="DUF4159" evidence="2">
    <location>
        <begin position="68"/>
        <end position="279"/>
    </location>
</feature>
<evidence type="ECO:0000256" key="1">
    <source>
        <dbReference type="SAM" id="Phobius"/>
    </source>
</evidence>
<dbReference type="AlphaFoldDB" id="A0A381RM03"/>
<keyword evidence="1" id="KW-1133">Transmembrane helix</keyword>
<dbReference type="Gene3D" id="3.40.50.12140">
    <property type="entry name" value="Domain of unknown function DUF4159"/>
    <property type="match status" value="1"/>
</dbReference>
<keyword evidence="1" id="KW-0812">Transmembrane</keyword>
<dbReference type="Pfam" id="PF13709">
    <property type="entry name" value="DUF4159"/>
    <property type="match status" value="1"/>
</dbReference>
<dbReference type="InterPro" id="IPR025297">
    <property type="entry name" value="DUF4159"/>
</dbReference>
<sequence length="281" mass="32670">MEGKGRLQQRVNGRCWHGAGACCYVAIVIVLVWTAGTRFLPFVHAQVPVISADRFAGLEWTFVRIRYQSESANETRFRRSWNAPWAIDAPAAEQNLSRRLKTVTAIQVNDPVVITLNDERLWEYPWIYIVEPGNLHLREEEVPRLREFLLRGGTLTFDDFHGPLEWEHFVKEIGRVLPDREIVNLEPDHPIFSCFYTVERYPQIPGLGAFFSGRTWEKGGFVPRLRAILDDNGRAMVLINWNTDMGDGWEWSNAEEYPGFIQYTRQAYRMIINEIIYALTH</sequence>
<accession>A0A381RM03</accession>
<evidence type="ECO:0000259" key="2">
    <source>
        <dbReference type="Pfam" id="PF13709"/>
    </source>
</evidence>
<organism evidence="3">
    <name type="scientific">marine metagenome</name>
    <dbReference type="NCBI Taxonomy" id="408172"/>
    <lineage>
        <taxon>unclassified sequences</taxon>
        <taxon>metagenomes</taxon>
        <taxon>ecological metagenomes</taxon>
    </lineage>
</organism>
<proteinExistence type="predicted"/>
<keyword evidence="1" id="KW-0472">Membrane</keyword>
<reference evidence="3" key="1">
    <citation type="submission" date="2018-05" db="EMBL/GenBank/DDBJ databases">
        <authorList>
            <person name="Lanie J.A."/>
            <person name="Ng W.-L."/>
            <person name="Kazmierczak K.M."/>
            <person name="Andrzejewski T.M."/>
            <person name="Davidsen T.M."/>
            <person name="Wayne K.J."/>
            <person name="Tettelin H."/>
            <person name="Glass J.I."/>
            <person name="Rusch D."/>
            <person name="Podicherti R."/>
            <person name="Tsui H.-C.T."/>
            <person name="Winkler M.E."/>
        </authorList>
    </citation>
    <scope>NUCLEOTIDE SEQUENCE</scope>
</reference>
<dbReference type="EMBL" id="UINC01001861">
    <property type="protein sequence ID" value="SUZ90043.1"/>
    <property type="molecule type" value="Genomic_DNA"/>
</dbReference>